<evidence type="ECO:0000313" key="2">
    <source>
        <dbReference type="Proteomes" id="UP000198836"/>
    </source>
</evidence>
<evidence type="ECO:0000313" key="1">
    <source>
        <dbReference type="EMBL" id="SFA57503.1"/>
    </source>
</evidence>
<dbReference type="PANTHER" id="PTHR36452:SF1">
    <property type="entry name" value="DUF2461 DOMAIN-CONTAINING PROTEIN"/>
    <property type="match status" value="1"/>
</dbReference>
<proteinExistence type="predicted"/>
<dbReference type="Proteomes" id="UP000198836">
    <property type="component" value="Unassembled WGS sequence"/>
</dbReference>
<dbReference type="PIRSF" id="PIRSF028451">
    <property type="entry name" value="UCP028451"/>
    <property type="match status" value="1"/>
</dbReference>
<dbReference type="NCBIfam" id="TIGR02453">
    <property type="entry name" value="TIGR02453 family protein"/>
    <property type="match status" value="1"/>
</dbReference>
<gene>
    <name evidence="1" type="ORF">SAMN04488511_117119</name>
</gene>
<protein>
    <submittedName>
        <fullName evidence="1">TIGR02453 family protein</fullName>
    </submittedName>
</protein>
<reference evidence="2" key="1">
    <citation type="submission" date="2016-10" db="EMBL/GenBank/DDBJ databases">
        <authorList>
            <person name="Varghese N."/>
            <person name="Submissions S."/>
        </authorList>
    </citation>
    <scope>NUCLEOTIDE SEQUENCE [LARGE SCALE GENOMIC DNA]</scope>
    <source>
        <strain evidence="2">DSM 18130</strain>
    </source>
</reference>
<dbReference type="InterPro" id="IPR015996">
    <property type="entry name" value="UCP028451"/>
</dbReference>
<dbReference type="RefSeq" id="WP_244278871.1">
    <property type="nucleotide sequence ID" value="NZ_FOJM01000017.1"/>
</dbReference>
<name>A0A1I0U0S7_9SPHI</name>
<dbReference type="AlphaFoldDB" id="A0A1I0U0S7"/>
<organism evidence="1 2">
    <name type="scientific">Pedobacter suwonensis</name>
    <dbReference type="NCBI Taxonomy" id="332999"/>
    <lineage>
        <taxon>Bacteria</taxon>
        <taxon>Pseudomonadati</taxon>
        <taxon>Bacteroidota</taxon>
        <taxon>Sphingobacteriia</taxon>
        <taxon>Sphingobacteriales</taxon>
        <taxon>Sphingobacteriaceae</taxon>
        <taxon>Pedobacter</taxon>
    </lineage>
</organism>
<sequence>MMLKKETLNFIKDVTENNNREWFAANKDVYEAAKADVLALVGKLIPELAKVDPLLSAEADPKKSLLRIYRDVRFSKNKDPYKNNFGIWFSAKSKGGNEPGYYLHIQPGTSFLAGGYWMPDAPHLKLIRQEIDYNIGDFKEIINEKDFKKNFKLGFDNALKNAPKGYDPADPNIEFLKLKSFEATQKIDDEEFLKPNLVNKLISSFKTIQPLVAFLRNAIEQ</sequence>
<dbReference type="InterPro" id="IPR012808">
    <property type="entry name" value="CHP02453"/>
</dbReference>
<dbReference type="PANTHER" id="PTHR36452">
    <property type="entry name" value="CHROMOSOME 12, WHOLE GENOME SHOTGUN SEQUENCE"/>
    <property type="match status" value="1"/>
</dbReference>
<dbReference type="EMBL" id="FOJM01000017">
    <property type="protein sequence ID" value="SFA57503.1"/>
    <property type="molecule type" value="Genomic_DNA"/>
</dbReference>
<keyword evidence="2" id="KW-1185">Reference proteome</keyword>
<dbReference type="Pfam" id="PF09365">
    <property type="entry name" value="DUF2461"/>
    <property type="match status" value="1"/>
</dbReference>
<dbReference type="STRING" id="332999.SAMN04488511_117119"/>
<accession>A0A1I0U0S7</accession>